<organism evidence="2 3">
    <name type="scientific">Noviherbaspirillum album</name>
    <dbReference type="NCBI Taxonomy" id="3080276"/>
    <lineage>
        <taxon>Bacteria</taxon>
        <taxon>Pseudomonadati</taxon>
        <taxon>Pseudomonadota</taxon>
        <taxon>Betaproteobacteria</taxon>
        <taxon>Burkholderiales</taxon>
        <taxon>Oxalobacteraceae</taxon>
        <taxon>Noviherbaspirillum</taxon>
    </lineage>
</organism>
<sequence>MNAKKLIAAVAVFTATSSAFASEWVDFSNFKSTKTRAEVVAEIEQANANGQLARNSEFVEFKSTPVASGKTRAEVRAELERAYADGQLATNGSSEFVEFANVASSKTRDQVRQEALAATKGTTAAAGE</sequence>
<evidence type="ECO:0000313" key="3">
    <source>
        <dbReference type="Proteomes" id="UP001352263"/>
    </source>
</evidence>
<dbReference type="Pfam" id="PF13663">
    <property type="entry name" value="DUF4148"/>
    <property type="match status" value="2"/>
</dbReference>
<feature type="chain" id="PRO_5045765457" evidence="1">
    <location>
        <begin position="22"/>
        <end position="128"/>
    </location>
</feature>
<keyword evidence="1" id="KW-0732">Signal</keyword>
<gene>
    <name evidence="2" type="ORF">RY831_15455</name>
</gene>
<dbReference type="Proteomes" id="UP001352263">
    <property type="component" value="Unassembled WGS sequence"/>
</dbReference>
<feature type="signal peptide" evidence="1">
    <location>
        <begin position="1"/>
        <end position="21"/>
    </location>
</feature>
<dbReference type="EMBL" id="JAWIIV010000012">
    <property type="protein sequence ID" value="MEC4720559.1"/>
    <property type="molecule type" value="Genomic_DNA"/>
</dbReference>
<name>A0ABU6JA78_9BURK</name>
<keyword evidence="3" id="KW-1185">Reference proteome</keyword>
<proteinExistence type="predicted"/>
<protein>
    <submittedName>
        <fullName evidence="2">DUF4148 domain-containing protein</fullName>
    </submittedName>
</protein>
<accession>A0ABU6JA78</accession>
<reference evidence="2 3" key="1">
    <citation type="submission" date="2023-10" db="EMBL/GenBank/DDBJ databases">
        <title>Noviherbaspirillum sp. CPCC 100848 genome assembly.</title>
        <authorList>
            <person name="Li X.Y."/>
            <person name="Fang X.M."/>
        </authorList>
    </citation>
    <scope>NUCLEOTIDE SEQUENCE [LARGE SCALE GENOMIC DNA]</scope>
    <source>
        <strain evidence="2 3">CPCC 100848</strain>
    </source>
</reference>
<dbReference type="InterPro" id="IPR025421">
    <property type="entry name" value="DUF4148"/>
</dbReference>
<evidence type="ECO:0000256" key="1">
    <source>
        <dbReference type="SAM" id="SignalP"/>
    </source>
</evidence>
<evidence type="ECO:0000313" key="2">
    <source>
        <dbReference type="EMBL" id="MEC4720559.1"/>
    </source>
</evidence>
<comment type="caution">
    <text evidence="2">The sequence shown here is derived from an EMBL/GenBank/DDBJ whole genome shotgun (WGS) entry which is preliminary data.</text>
</comment>
<dbReference type="RefSeq" id="WP_326507275.1">
    <property type="nucleotide sequence ID" value="NZ_JAWIIV010000012.1"/>
</dbReference>